<gene>
    <name evidence="5" type="ORF">BP5553_01946</name>
</gene>
<protein>
    <recommendedName>
        <fullName evidence="4">HMG box domain-containing protein</fullName>
    </recommendedName>
</protein>
<dbReference type="Pfam" id="PF09011">
    <property type="entry name" value="HMG_box_2"/>
    <property type="match status" value="1"/>
</dbReference>
<evidence type="ECO:0000313" key="5">
    <source>
        <dbReference type="EMBL" id="RDL41967.1"/>
    </source>
</evidence>
<feature type="compositionally biased region" description="Basic residues" evidence="3">
    <location>
        <begin position="85"/>
        <end position="105"/>
    </location>
</feature>
<dbReference type="STRING" id="2656787.A0A370U2G3"/>
<feature type="compositionally biased region" description="Low complexity" evidence="3">
    <location>
        <begin position="67"/>
        <end position="84"/>
    </location>
</feature>
<dbReference type="SUPFAM" id="SSF47095">
    <property type="entry name" value="HMG-box"/>
    <property type="match status" value="2"/>
</dbReference>
<proteinExistence type="predicted"/>
<dbReference type="CDD" id="cd00084">
    <property type="entry name" value="HMG-box_SF"/>
    <property type="match status" value="1"/>
</dbReference>
<dbReference type="OrthoDB" id="1919336at2759"/>
<dbReference type="GO" id="GO:0003677">
    <property type="term" value="F:DNA binding"/>
    <property type="evidence" value="ECO:0007669"/>
    <property type="project" value="UniProtKB-UniRule"/>
</dbReference>
<dbReference type="GeneID" id="43594795"/>
<accession>A0A370U2G3</accession>
<evidence type="ECO:0000256" key="2">
    <source>
        <dbReference type="PROSITE-ProRule" id="PRU00267"/>
    </source>
</evidence>
<evidence type="ECO:0000256" key="1">
    <source>
        <dbReference type="ARBA" id="ARBA00023125"/>
    </source>
</evidence>
<dbReference type="Proteomes" id="UP000254866">
    <property type="component" value="Unassembled WGS sequence"/>
</dbReference>
<dbReference type="AlphaFoldDB" id="A0A370U2G3"/>
<dbReference type="InterPro" id="IPR036910">
    <property type="entry name" value="HMG_box_dom_sf"/>
</dbReference>
<evidence type="ECO:0000259" key="4">
    <source>
        <dbReference type="PROSITE" id="PS50118"/>
    </source>
</evidence>
<dbReference type="InterPro" id="IPR050342">
    <property type="entry name" value="HMGB"/>
</dbReference>
<dbReference type="RefSeq" id="XP_031874623.1">
    <property type="nucleotide sequence ID" value="XM_032010569.1"/>
</dbReference>
<dbReference type="InterPro" id="IPR009071">
    <property type="entry name" value="HMG_box_dom"/>
</dbReference>
<keyword evidence="1 2" id="KW-0238">DNA-binding</keyword>
<feature type="region of interest" description="Disordered" evidence="3">
    <location>
        <begin position="67"/>
        <end position="112"/>
    </location>
</feature>
<sequence>MLSSIGRAALKRSGAGAGACQVSTNRVAQHARLLRITNSPQGANNLPGQDQLAFQFLRCYATATKVATKAPSKTTKSKSAGSTTKAKKPAKKVAKKPKAVKKPAKKVLTDKQRTAASIRDLKAKALTPPPNKPSTVWQLIFQESMKSKTREGGISDTAREAAAKYKSLSPAELETYNHKANQNKLENEAALKKWVETHTPEEIRIANNARTLLKRKLEKPNRFTLISDPRMPKRPINPYLLYVRDKMTSGDFKGIKTSEAVTLISNEWRALSPSQKKPYEDRALVDADRYAREFKTAFHRDPPSVVALENKAAA</sequence>
<feature type="domain" description="HMG box" evidence="4">
    <location>
        <begin position="232"/>
        <end position="298"/>
    </location>
</feature>
<evidence type="ECO:0000256" key="3">
    <source>
        <dbReference type="SAM" id="MobiDB-lite"/>
    </source>
</evidence>
<feature type="DNA-binding region" description="HMG box" evidence="2">
    <location>
        <begin position="232"/>
        <end position="298"/>
    </location>
</feature>
<dbReference type="PANTHER" id="PTHR48112">
    <property type="entry name" value="HIGH MOBILITY GROUP PROTEIN DSP1"/>
    <property type="match status" value="1"/>
</dbReference>
<reference evidence="5 6" key="1">
    <citation type="journal article" date="2018" name="IMA Fungus">
        <title>IMA Genome-F 9: Draft genome sequence of Annulohypoxylon stygium, Aspergillus mulundensis, Berkeleyomyces basicola (syn. Thielaviopsis basicola), Ceratocystis smalleyi, two Cercospora beticola strains, Coleophoma cylindrospora, Fusarium fracticaudum, Phialophora cf. hyalina, and Morchella septimelata.</title>
        <authorList>
            <person name="Wingfield B.D."/>
            <person name="Bills G.F."/>
            <person name="Dong Y."/>
            <person name="Huang W."/>
            <person name="Nel W.J."/>
            <person name="Swalarsk-Parry B.S."/>
            <person name="Vaghefi N."/>
            <person name="Wilken P.M."/>
            <person name="An Z."/>
            <person name="de Beer Z.W."/>
            <person name="De Vos L."/>
            <person name="Chen L."/>
            <person name="Duong T.A."/>
            <person name="Gao Y."/>
            <person name="Hammerbacher A."/>
            <person name="Kikkert J.R."/>
            <person name="Li Y."/>
            <person name="Li H."/>
            <person name="Li K."/>
            <person name="Li Q."/>
            <person name="Liu X."/>
            <person name="Ma X."/>
            <person name="Naidoo K."/>
            <person name="Pethybridge S.J."/>
            <person name="Sun J."/>
            <person name="Steenkamp E.T."/>
            <person name="van der Nest M.A."/>
            <person name="van Wyk S."/>
            <person name="Wingfield M.J."/>
            <person name="Xiong C."/>
            <person name="Yue Q."/>
            <person name="Zhang X."/>
        </authorList>
    </citation>
    <scope>NUCLEOTIDE SEQUENCE [LARGE SCALE GENOMIC DNA]</scope>
    <source>
        <strain evidence="5 6">BP 5553</strain>
    </source>
</reference>
<evidence type="ECO:0000313" key="6">
    <source>
        <dbReference type="Proteomes" id="UP000254866"/>
    </source>
</evidence>
<dbReference type="SMART" id="SM00398">
    <property type="entry name" value="HMG"/>
    <property type="match status" value="2"/>
</dbReference>
<name>A0A370U2G3_9HELO</name>
<dbReference type="Gene3D" id="1.10.30.10">
    <property type="entry name" value="High mobility group box domain"/>
    <property type="match status" value="2"/>
</dbReference>
<dbReference type="GO" id="GO:0005634">
    <property type="term" value="C:nucleus"/>
    <property type="evidence" value="ECO:0007669"/>
    <property type="project" value="UniProtKB-UniRule"/>
</dbReference>
<keyword evidence="6" id="KW-1185">Reference proteome</keyword>
<comment type="caution">
    <text evidence="5">The sequence shown here is derived from an EMBL/GenBank/DDBJ whole genome shotgun (WGS) entry which is preliminary data.</text>
</comment>
<organism evidence="5 6">
    <name type="scientific">Venustampulla echinocandica</name>
    <dbReference type="NCBI Taxonomy" id="2656787"/>
    <lineage>
        <taxon>Eukaryota</taxon>
        <taxon>Fungi</taxon>
        <taxon>Dikarya</taxon>
        <taxon>Ascomycota</taxon>
        <taxon>Pezizomycotina</taxon>
        <taxon>Leotiomycetes</taxon>
        <taxon>Helotiales</taxon>
        <taxon>Pleuroascaceae</taxon>
        <taxon>Venustampulla</taxon>
    </lineage>
</organism>
<dbReference type="PROSITE" id="PS50118">
    <property type="entry name" value="HMG_BOX_2"/>
    <property type="match status" value="1"/>
</dbReference>
<keyword evidence="2" id="KW-0539">Nucleus</keyword>
<dbReference type="EMBL" id="NPIC01000001">
    <property type="protein sequence ID" value="RDL41967.1"/>
    <property type="molecule type" value="Genomic_DNA"/>
</dbReference>